<keyword evidence="2" id="KW-1185">Reference proteome</keyword>
<reference evidence="1" key="2">
    <citation type="submission" date="2020-11" db="EMBL/GenBank/DDBJ databases">
        <authorList>
            <person name="McCartney M.A."/>
            <person name="Auch B."/>
            <person name="Kono T."/>
            <person name="Mallez S."/>
            <person name="Becker A."/>
            <person name="Gohl D.M."/>
            <person name="Silverstein K.A.T."/>
            <person name="Koren S."/>
            <person name="Bechman K.B."/>
            <person name="Herman A."/>
            <person name="Abrahante J.E."/>
            <person name="Garbe J."/>
        </authorList>
    </citation>
    <scope>NUCLEOTIDE SEQUENCE</scope>
    <source>
        <strain evidence="1">Duluth1</strain>
        <tissue evidence="1">Whole animal</tissue>
    </source>
</reference>
<name>A0A9D4LWD7_DREPO</name>
<organism evidence="1 2">
    <name type="scientific">Dreissena polymorpha</name>
    <name type="common">Zebra mussel</name>
    <name type="synonym">Mytilus polymorpha</name>
    <dbReference type="NCBI Taxonomy" id="45954"/>
    <lineage>
        <taxon>Eukaryota</taxon>
        <taxon>Metazoa</taxon>
        <taxon>Spiralia</taxon>
        <taxon>Lophotrochozoa</taxon>
        <taxon>Mollusca</taxon>
        <taxon>Bivalvia</taxon>
        <taxon>Autobranchia</taxon>
        <taxon>Heteroconchia</taxon>
        <taxon>Euheterodonta</taxon>
        <taxon>Imparidentia</taxon>
        <taxon>Neoheterodontei</taxon>
        <taxon>Myida</taxon>
        <taxon>Dreissenoidea</taxon>
        <taxon>Dreissenidae</taxon>
        <taxon>Dreissena</taxon>
    </lineage>
</organism>
<protein>
    <submittedName>
        <fullName evidence="1">Uncharacterized protein</fullName>
    </submittedName>
</protein>
<proteinExistence type="predicted"/>
<sequence>MKLINMPAMIADRVNQIVVPILGKYNNTACVGNTAASDMCPITAKIGTSFCDSFNVNMTAIGMTAANLPDAGMEIYVVMSCGVLMSGDTPNCTPILDLVEVGQRADVLSKLSLLSAQYKTNTYNGLFCQSVNGFMLPIITDTATMAPLPTVSRVTVSNTEGSDKHTFDKGNSGNNLGLASNLIMTCLVILRFYE</sequence>
<accession>A0A9D4LWD7</accession>
<reference evidence="1" key="1">
    <citation type="journal article" date="2019" name="bioRxiv">
        <title>The Genome of the Zebra Mussel, Dreissena polymorpha: A Resource for Invasive Species Research.</title>
        <authorList>
            <person name="McCartney M.A."/>
            <person name="Auch B."/>
            <person name="Kono T."/>
            <person name="Mallez S."/>
            <person name="Zhang Y."/>
            <person name="Obille A."/>
            <person name="Becker A."/>
            <person name="Abrahante J.E."/>
            <person name="Garbe J."/>
            <person name="Badalamenti J.P."/>
            <person name="Herman A."/>
            <person name="Mangelson H."/>
            <person name="Liachko I."/>
            <person name="Sullivan S."/>
            <person name="Sone E.D."/>
            <person name="Koren S."/>
            <person name="Silverstein K.A.T."/>
            <person name="Beckman K.B."/>
            <person name="Gohl D.M."/>
        </authorList>
    </citation>
    <scope>NUCLEOTIDE SEQUENCE</scope>
    <source>
        <strain evidence="1">Duluth1</strain>
        <tissue evidence="1">Whole animal</tissue>
    </source>
</reference>
<dbReference type="EMBL" id="JAIWYP010000002">
    <property type="protein sequence ID" value="KAH3865069.1"/>
    <property type="molecule type" value="Genomic_DNA"/>
</dbReference>
<dbReference type="AlphaFoldDB" id="A0A9D4LWD7"/>
<evidence type="ECO:0000313" key="1">
    <source>
        <dbReference type="EMBL" id="KAH3865069.1"/>
    </source>
</evidence>
<gene>
    <name evidence="1" type="ORF">DPMN_028108</name>
</gene>
<comment type="caution">
    <text evidence="1">The sequence shown here is derived from an EMBL/GenBank/DDBJ whole genome shotgun (WGS) entry which is preliminary data.</text>
</comment>
<dbReference type="Proteomes" id="UP000828390">
    <property type="component" value="Unassembled WGS sequence"/>
</dbReference>
<evidence type="ECO:0000313" key="2">
    <source>
        <dbReference type="Proteomes" id="UP000828390"/>
    </source>
</evidence>